<evidence type="ECO:0008006" key="4">
    <source>
        <dbReference type="Google" id="ProtNLM"/>
    </source>
</evidence>
<dbReference type="RefSeq" id="WP_201101549.1">
    <property type="nucleotide sequence ID" value="NZ_CP067977.1"/>
</dbReference>
<dbReference type="EMBL" id="CP067977">
    <property type="protein sequence ID" value="QQQ17303.1"/>
    <property type="molecule type" value="Genomic_DNA"/>
</dbReference>
<keyword evidence="3" id="KW-1185">Reference proteome</keyword>
<keyword evidence="1" id="KW-0732">Signal</keyword>
<protein>
    <recommendedName>
        <fullName evidence="4">Secreted protein</fullName>
    </recommendedName>
</protein>
<feature type="signal peptide" evidence="1">
    <location>
        <begin position="1"/>
        <end position="23"/>
    </location>
</feature>
<evidence type="ECO:0000313" key="3">
    <source>
        <dbReference type="Proteomes" id="UP000595448"/>
    </source>
</evidence>
<name>A0ABX7BID3_9CAUL</name>
<organism evidence="2 3">
    <name type="scientific">Brevundimonas vitisensis</name>
    <dbReference type="NCBI Taxonomy" id="2800818"/>
    <lineage>
        <taxon>Bacteria</taxon>
        <taxon>Pseudomonadati</taxon>
        <taxon>Pseudomonadota</taxon>
        <taxon>Alphaproteobacteria</taxon>
        <taxon>Caulobacterales</taxon>
        <taxon>Caulobacteraceae</taxon>
        <taxon>Brevundimonas</taxon>
    </lineage>
</organism>
<gene>
    <name evidence="2" type="ORF">JIP62_07970</name>
</gene>
<evidence type="ECO:0000313" key="2">
    <source>
        <dbReference type="EMBL" id="QQQ17303.1"/>
    </source>
</evidence>
<feature type="chain" id="PRO_5046758900" description="Secreted protein" evidence="1">
    <location>
        <begin position="24"/>
        <end position="101"/>
    </location>
</feature>
<proteinExistence type="predicted"/>
<dbReference type="Proteomes" id="UP000595448">
    <property type="component" value="Chromosome"/>
</dbReference>
<evidence type="ECO:0000256" key="1">
    <source>
        <dbReference type="SAM" id="SignalP"/>
    </source>
</evidence>
<accession>A0ABX7BID3</accession>
<reference evidence="2 3" key="1">
    <citation type="submission" date="2021-01" db="EMBL/GenBank/DDBJ databases">
        <title>Brevundimonas vitis sp. nov., an bacterium isolated from grape (Vitis vinifera).</title>
        <authorList>
            <person name="Jiang L."/>
            <person name="Lee J."/>
        </authorList>
    </citation>
    <scope>NUCLEOTIDE SEQUENCE [LARGE SCALE GENOMIC DNA]</scope>
    <source>
        <strain evidence="2 3">GRTSA-9</strain>
    </source>
</reference>
<sequence length="101" mass="10650">MSRLTATLAALALATTFAAPAMAIEPQGTTAAPARAVMICASDSATRRSFEREHGTAPVFVTARDALAAASSGETWSTPRCMTEREHARLVQMNSERAAAR</sequence>